<sequence length="205" mass="22074">MATTSMNSAKLAELAKKFKSLMDTYEPTFAKLKEHAPNAGEFDAAMWLRAIVDDRRDGLVQHGVYLRIACEEIAMALESLVNAFATVDTSNSASVDKFNNLAKSIVDDLSDANFTPHPGRTGLNFDTGDKGDDGSGNNSWTFNSDGTVTVKFDGDSRDIGEYLNVPGDTGNDSDDVDFTKWGEWGKGVTVGTTPPDGDRSIPPVP</sequence>
<protein>
    <submittedName>
        <fullName evidence="2">Uncharacterized protein</fullName>
    </submittedName>
</protein>
<proteinExistence type="predicted"/>
<reference evidence="2" key="1">
    <citation type="submission" date="2023-07" db="EMBL/GenBank/DDBJ databases">
        <title>Sequencing the genomes of 1000 actinobacteria strains.</title>
        <authorList>
            <person name="Klenk H.-P."/>
        </authorList>
    </citation>
    <scope>NUCLEOTIDE SEQUENCE</scope>
    <source>
        <strain evidence="2">DSM 44707</strain>
    </source>
</reference>
<feature type="region of interest" description="Disordered" evidence="1">
    <location>
        <begin position="163"/>
        <end position="205"/>
    </location>
</feature>
<evidence type="ECO:0000256" key="1">
    <source>
        <dbReference type="SAM" id="MobiDB-lite"/>
    </source>
</evidence>
<accession>A0AAE3YNZ3</accession>
<name>A0AAE3YNZ3_9ACTN</name>
<dbReference type="RefSeq" id="WP_310369491.1">
    <property type="nucleotide sequence ID" value="NZ_JAVDYB010000001.1"/>
</dbReference>
<gene>
    <name evidence="2" type="ORF">J2S41_004072</name>
</gene>
<comment type="caution">
    <text evidence="2">The sequence shown here is derived from an EMBL/GenBank/DDBJ whole genome shotgun (WGS) entry which is preliminary data.</text>
</comment>
<keyword evidence="3" id="KW-1185">Reference proteome</keyword>
<evidence type="ECO:0000313" key="3">
    <source>
        <dbReference type="Proteomes" id="UP001183643"/>
    </source>
</evidence>
<dbReference type="EMBL" id="JAVDYB010000001">
    <property type="protein sequence ID" value="MDR7277294.1"/>
    <property type="molecule type" value="Genomic_DNA"/>
</dbReference>
<feature type="region of interest" description="Disordered" evidence="1">
    <location>
        <begin position="116"/>
        <end position="141"/>
    </location>
</feature>
<organism evidence="2 3">
    <name type="scientific">Catenuloplanes atrovinosus</name>
    <dbReference type="NCBI Taxonomy" id="137266"/>
    <lineage>
        <taxon>Bacteria</taxon>
        <taxon>Bacillati</taxon>
        <taxon>Actinomycetota</taxon>
        <taxon>Actinomycetes</taxon>
        <taxon>Micromonosporales</taxon>
        <taxon>Micromonosporaceae</taxon>
        <taxon>Catenuloplanes</taxon>
    </lineage>
</organism>
<dbReference type="AlphaFoldDB" id="A0AAE3YNZ3"/>
<dbReference type="Proteomes" id="UP001183643">
    <property type="component" value="Unassembled WGS sequence"/>
</dbReference>
<evidence type="ECO:0000313" key="2">
    <source>
        <dbReference type="EMBL" id="MDR7277294.1"/>
    </source>
</evidence>